<organism evidence="2">
    <name type="scientific">viral metagenome</name>
    <dbReference type="NCBI Taxonomy" id="1070528"/>
    <lineage>
        <taxon>unclassified sequences</taxon>
        <taxon>metagenomes</taxon>
        <taxon>organismal metagenomes</taxon>
    </lineage>
</organism>
<protein>
    <recommendedName>
        <fullName evidence="1">Exostosin GT47 domain-containing protein</fullName>
    </recommendedName>
</protein>
<name>A0A6C0C1P1_9ZZZZ</name>
<dbReference type="Pfam" id="PF03016">
    <property type="entry name" value="Exostosin_GT47"/>
    <property type="match status" value="1"/>
</dbReference>
<dbReference type="InterPro" id="IPR004263">
    <property type="entry name" value="Exostosin"/>
</dbReference>
<evidence type="ECO:0000259" key="1">
    <source>
        <dbReference type="Pfam" id="PF03016"/>
    </source>
</evidence>
<dbReference type="GO" id="GO:0016757">
    <property type="term" value="F:glycosyltransferase activity"/>
    <property type="evidence" value="ECO:0007669"/>
    <property type="project" value="InterPro"/>
</dbReference>
<dbReference type="InterPro" id="IPR040911">
    <property type="entry name" value="Exostosin_GT47"/>
</dbReference>
<reference evidence="2" key="1">
    <citation type="journal article" date="2020" name="Nature">
        <title>Giant virus diversity and host interactions through global metagenomics.</title>
        <authorList>
            <person name="Schulz F."/>
            <person name="Roux S."/>
            <person name="Paez-Espino D."/>
            <person name="Jungbluth S."/>
            <person name="Walsh D.A."/>
            <person name="Denef V.J."/>
            <person name="McMahon K.D."/>
            <person name="Konstantinidis K.T."/>
            <person name="Eloe-Fadrosh E.A."/>
            <person name="Kyrpides N.C."/>
            <person name="Woyke T."/>
        </authorList>
    </citation>
    <scope>NUCLEOTIDE SEQUENCE</scope>
    <source>
        <strain evidence="2">GVMAG-M-3300020185-18</strain>
    </source>
</reference>
<dbReference type="PANTHER" id="PTHR11062">
    <property type="entry name" value="EXOSTOSIN HEPARAN SULFATE GLYCOSYLTRANSFERASE -RELATED"/>
    <property type="match status" value="1"/>
</dbReference>
<evidence type="ECO:0000313" key="2">
    <source>
        <dbReference type="EMBL" id="QHS98605.1"/>
    </source>
</evidence>
<dbReference type="EMBL" id="MN739319">
    <property type="protein sequence ID" value="QHS98605.1"/>
    <property type="molecule type" value="Genomic_DNA"/>
</dbReference>
<feature type="domain" description="Exostosin GT47" evidence="1">
    <location>
        <begin position="149"/>
        <end position="296"/>
    </location>
</feature>
<proteinExistence type="predicted"/>
<sequence>MNLVKDNIFFTGNSFPTDIVMEKFKLFWQYPVITEKTFYQQNKNTPGYIGMPWATIIDKKYHPKIIYQLMHKYIPTKNNYTCCQHISFRSLIPLFHAFGIKTLYTPHKTIGEDQLLDITIKACPLYAVNVEDDSRNKAFVEFDDKGFIEKERKYLYSFQGAYDQRWYMTDVRQRLFDMTHPKNTYVKNIGEWHFDKVVYNDKQNNKGELNINETHTQHKESYNDLLLGSKYCLCPSGSGPNSIRFWEALAVGSIPILLSDTLDLPKYDVEGADGWDETIIRIKESNIETIPTILENISKDDETKMRTNCLKVYKYFKNNFSGEKLELILHTDSGNWYNKSI</sequence>
<accession>A0A6C0C1P1</accession>
<dbReference type="AlphaFoldDB" id="A0A6C0C1P1"/>